<dbReference type="PROSITE" id="PS50090">
    <property type="entry name" value="MYB_LIKE"/>
    <property type="match status" value="2"/>
</dbReference>
<dbReference type="Gene3D" id="1.10.10.60">
    <property type="entry name" value="Homeodomain-like"/>
    <property type="match status" value="2"/>
</dbReference>
<dbReference type="InterPro" id="IPR009057">
    <property type="entry name" value="Homeodomain-like_sf"/>
</dbReference>
<dbReference type="Pfam" id="PF13921">
    <property type="entry name" value="Myb_DNA-bind_6"/>
    <property type="match status" value="1"/>
</dbReference>
<feature type="domain" description="HTH myb-type" evidence="6">
    <location>
        <begin position="451"/>
        <end position="480"/>
    </location>
</feature>
<comment type="caution">
    <text evidence="7">The sequence shown here is derived from an EMBL/GenBank/DDBJ whole genome shotgun (WGS) entry which is preliminary data.</text>
</comment>
<dbReference type="PANTHER" id="PTHR46380">
    <property type="entry name" value="CYCLIN-D-BINDING MYB-LIKE TRANSCRIPTION FACTOR 1"/>
    <property type="match status" value="1"/>
</dbReference>
<proteinExistence type="predicted"/>
<dbReference type="InterPro" id="IPR001005">
    <property type="entry name" value="SANT/Myb"/>
</dbReference>
<evidence type="ECO:0008006" key="9">
    <source>
        <dbReference type="Google" id="ProtNLM"/>
    </source>
</evidence>
<keyword evidence="3" id="KW-0539">Nucleus</keyword>
<reference evidence="7" key="1">
    <citation type="journal article" date="2021" name="Open Biol.">
        <title>Shared evolutionary footprints suggest mitochondrial oxidative damage underlies multiple complex I losses in fungi.</title>
        <authorList>
            <person name="Schikora-Tamarit M.A."/>
            <person name="Marcet-Houben M."/>
            <person name="Nosek J."/>
            <person name="Gabaldon T."/>
        </authorList>
    </citation>
    <scope>NUCLEOTIDE SEQUENCE</scope>
    <source>
        <strain evidence="7">NCAIM Y.01608</strain>
    </source>
</reference>
<feature type="domain" description="HTH myb-type" evidence="6">
    <location>
        <begin position="363"/>
        <end position="411"/>
    </location>
</feature>
<comment type="subcellular location">
    <subcellularLocation>
        <location evidence="1">Nucleus</location>
    </subcellularLocation>
</comment>
<evidence type="ECO:0000256" key="2">
    <source>
        <dbReference type="ARBA" id="ARBA00023125"/>
    </source>
</evidence>
<name>A0A9P8PW39_9ASCO</name>
<dbReference type="InterPro" id="IPR017930">
    <property type="entry name" value="Myb_dom"/>
</dbReference>
<evidence type="ECO:0000256" key="1">
    <source>
        <dbReference type="ARBA" id="ARBA00004123"/>
    </source>
</evidence>
<keyword evidence="2" id="KW-0238">DNA-binding</keyword>
<sequence length="609" mass="69345">MLDQQHQEAQEQIGGARALLELGTKQKEGGDQNNDVDQHSKHDDEDERLDRSRKRNFSNDDDMSQLEFQQWTTGFLADDLEGQEGDNDTDGYHFGNQSGLGIPSLSQNSSKRPKKTSRKDTNGISGRNGTPSASNVHAVRIKNINVDPELANLDTSSFVQDAMIDARTLASLGSIDHEYLRHAAEGAHSESAEDEVQHLAVQAVNQAVAAAQAQAAAVMEKNDGQPNGEAHDRKHLPAPPLTRDSQQDRPGSRGMTAAGHPFSVPSAETAALVAEAAEKARSYVTVHSQGRSFSKEESNAIDLFITEYQNINNMTREEICKRIWSNERKKDDFWESLQKVLPERTRASLYKHVRRTYHIFNIRGKWSPEDDERLAQLAAKMEGQWKEIGKEMNRMPEDCRDRWRNYVKCGSNRLRHKWSLEEEDKLRSVIHGMLREQTANSESMGVEPVINWTLVSERMGGTRSRIQCRYKWNKLVKREAGNRARSVDLETRNWLLARLREIWNREGTDSIDWDTLASLHPSNVWSGADFKKCFEKMKSTVAGYKKKPFIEIVDTLLQENTENYFDSENKSEDKKKETDRPDSKKPEAEVSLSELQDLVKREVEAIEFH</sequence>
<organism evidence="7 8">
    <name type="scientific">Ogataea polymorpha</name>
    <dbReference type="NCBI Taxonomy" id="460523"/>
    <lineage>
        <taxon>Eukaryota</taxon>
        <taxon>Fungi</taxon>
        <taxon>Dikarya</taxon>
        <taxon>Ascomycota</taxon>
        <taxon>Saccharomycotina</taxon>
        <taxon>Pichiomycetes</taxon>
        <taxon>Pichiales</taxon>
        <taxon>Pichiaceae</taxon>
        <taxon>Ogataea</taxon>
    </lineage>
</organism>
<dbReference type="PANTHER" id="PTHR46380:SF2">
    <property type="entry name" value="CYCLIN-D-BINDING MYB-LIKE TRANSCRIPTION FACTOR 1"/>
    <property type="match status" value="1"/>
</dbReference>
<evidence type="ECO:0000313" key="8">
    <source>
        <dbReference type="Proteomes" id="UP000788993"/>
    </source>
</evidence>
<feature type="region of interest" description="Disordered" evidence="4">
    <location>
        <begin position="1"/>
        <end position="135"/>
    </location>
</feature>
<evidence type="ECO:0000256" key="4">
    <source>
        <dbReference type="SAM" id="MobiDB-lite"/>
    </source>
</evidence>
<keyword evidence="8" id="KW-1185">Reference proteome</keyword>
<evidence type="ECO:0000313" key="7">
    <source>
        <dbReference type="EMBL" id="KAH3678687.1"/>
    </source>
</evidence>
<dbReference type="CDD" id="cd00167">
    <property type="entry name" value="SANT"/>
    <property type="match status" value="2"/>
</dbReference>
<feature type="compositionally biased region" description="Acidic residues" evidence="4">
    <location>
        <begin position="78"/>
        <end position="89"/>
    </location>
</feature>
<gene>
    <name evidence="7" type="ORF">OGATHE_000237</name>
</gene>
<feature type="region of interest" description="Disordered" evidence="4">
    <location>
        <begin position="564"/>
        <end position="591"/>
    </location>
</feature>
<feature type="region of interest" description="Disordered" evidence="4">
    <location>
        <begin position="215"/>
        <end position="263"/>
    </location>
</feature>
<dbReference type="GO" id="GO:0003700">
    <property type="term" value="F:DNA-binding transcription factor activity"/>
    <property type="evidence" value="ECO:0007669"/>
    <property type="project" value="TreeGrafter"/>
</dbReference>
<dbReference type="GO" id="GO:0000976">
    <property type="term" value="F:transcription cis-regulatory region binding"/>
    <property type="evidence" value="ECO:0007669"/>
    <property type="project" value="TreeGrafter"/>
</dbReference>
<dbReference type="EMBL" id="JAEUBD010000014">
    <property type="protein sequence ID" value="KAH3678687.1"/>
    <property type="molecule type" value="Genomic_DNA"/>
</dbReference>
<feature type="compositionally biased region" description="Polar residues" evidence="4">
    <location>
        <begin position="95"/>
        <end position="110"/>
    </location>
</feature>
<dbReference type="InterPro" id="IPR051651">
    <property type="entry name" value="DMTF1_DNA-bind_reg"/>
</dbReference>
<dbReference type="Proteomes" id="UP000788993">
    <property type="component" value="Unassembled WGS sequence"/>
</dbReference>
<accession>A0A9P8PW39</accession>
<feature type="domain" description="Myb-like" evidence="5">
    <location>
        <begin position="410"/>
        <end position="476"/>
    </location>
</feature>
<feature type="compositionally biased region" description="Polar residues" evidence="4">
    <location>
        <begin position="122"/>
        <end position="135"/>
    </location>
</feature>
<dbReference type="AlphaFoldDB" id="A0A9P8PW39"/>
<reference evidence="7" key="2">
    <citation type="submission" date="2021-01" db="EMBL/GenBank/DDBJ databases">
        <authorList>
            <person name="Schikora-Tamarit M.A."/>
        </authorList>
    </citation>
    <scope>NUCLEOTIDE SEQUENCE</scope>
    <source>
        <strain evidence="7">NCAIM Y.01608</strain>
    </source>
</reference>
<dbReference type="GO" id="GO:0005634">
    <property type="term" value="C:nucleus"/>
    <property type="evidence" value="ECO:0007669"/>
    <property type="project" value="UniProtKB-SubCell"/>
</dbReference>
<evidence type="ECO:0000256" key="3">
    <source>
        <dbReference type="ARBA" id="ARBA00023242"/>
    </source>
</evidence>
<feature type="compositionally biased region" description="Basic and acidic residues" evidence="4">
    <location>
        <begin position="567"/>
        <end position="588"/>
    </location>
</feature>
<dbReference type="SUPFAM" id="SSF46689">
    <property type="entry name" value="Homeodomain-like"/>
    <property type="match status" value="2"/>
</dbReference>
<dbReference type="PROSITE" id="PS51294">
    <property type="entry name" value="HTH_MYB"/>
    <property type="match status" value="2"/>
</dbReference>
<evidence type="ECO:0000259" key="5">
    <source>
        <dbReference type="PROSITE" id="PS50090"/>
    </source>
</evidence>
<feature type="compositionally biased region" description="Basic and acidic residues" evidence="4">
    <location>
        <begin position="24"/>
        <end position="43"/>
    </location>
</feature>
<evidence type="ECO:0000259" key="6">
    <source>
        <dbReference type="PROSITE" id="PS51294"/>
    </source>
</evidence>
<dbReference type="OrthoDB" id="39591at2759"/>
<protein>
    <recommendedName>
        <fullName evidence="9">DNA-binding protein REB1</fullName>
    </recommendedName>
</protein>
<dbReference type="SMART" id="SM00717">
    <property type="entry name" value="SANT"/>
    <property type="match status" value="3"/>
</dbReference>
<feature type="domain" description="Myb-like" evidence="5">
    <location>
        <begin position="363"/>
        <end position="407"/>
    </location>
</feature>